<dbReference type="InterPro" id="IPR004045">
    <property type="entry name" value="Glutathione_S-Trfase_N"/>
</dbReference>
<dbReference type="Pfam" id="PF00043">
    <property type="entry name" value="GST_C"/>
    <property type="match status" value="1"/>
</dbReference>
<dbReference type="OrthoDB" id="2309723at2759"/>
<dbReference type="Gene3D" id="1.20.1050.10">
    <property type="match status" value="1"/>
</dbReference>
<organism evidence="4 5">
    <name type="scientific">Fusarium kuroshium</name>
    <dbReference type="NCBI Taxonomy" id="2010991"/>
    <lineage>
        <taxon>Eukaryota</taxon>
        <taxon>Fungi</taxon>
        <taxon>Dikarya</taxon>
        <taxon>Ascomycota</taxon>
        <taxon>Pezizomycotina</taxon>
        <taxon>Sordariomycetes</taxon>
        <taxon>Hypocreomycetidae</taxon>
        <taxon>Hypocreales</taxon>
        <taxon>Nectriaceae</taxon>
        <taxon>Fusarium</taxon>
        <taxon>Fusarium solani species complex</taxon>
    </lineage>
</organism>
<dbReference type="SUPFAM" id="SSF52833">
    <property type="entry name" value="Thioredoxin-like"/>
    <property type="match status" value="1"/>
</dbReference>
<feature type="domain" description="GST C-terminal" evidence="3">
    <location>
        <begin position="99"/>
        <end position="225"/>
    </location>
</feature>
<dbReference type="STRING" id="2010991.A0A3M2S1G8"/>
<feature type="domain" description="GST N-terminal" evidence="2">
    <location>
        <begin position="6"/>
        <end position="94"/>
    </location>
</feature>
<dbReference type="Gene3D" id="3.40.30.10">
    <property type="entry name" value="Glutaredoxin"/>
    <property type="match status" value="1"/>
</dbReference>
<dbReference type="PROSITE" id="PS50404">
    <property type="entry name" value="GST_NTER"/>
    <property type="match status" value="1"/>
</dbReference>
<dbReference type="EMBL" id="NKUJ01000168">
    <property type="protein sequence ID" value="RMJ11406.1"/>
    <property type="molecule type" value="Genomic_DNA"/>
</dbReference>
<evidence type="ECO:0000313" key="5">
    <source>
        <dbReference type="Proteomes" id="UP000277212"/>
    </source>
</evidence>
<evidence type="ECO:0000313" key="4">
    <source>
        <dbReference type="EMBL" id="RMJ11406.1"/>
    </source>
</evidence>
<comment type="similarity">
    <text evidence="1">Belongs to the GST superfamily.</text>
</comment>
<dbReference type="PANTHER" id="PTHR44051:SF8">
    <property type="entry name" value="GLUTATHIONE S-TRANSFERASE GSTA"/>
    <property type="match status" value="1"/>
</dbReference>
<gene>
    <name evidence="4" type="ORF">CDV36_008940</name>
</gene>
<dbReference type="Proteomes" id="UP000277212">
    <property type="component" value="Unassembled WGS sequence"/>
</dbReference>
<reference evidence="4 5" key="1">
    <citation type="submission" date="2017-06" db="EMBL/GenBank/DDBJ databases">
        <title>Comparative genomic analysis of Ambrosia Fusariam Clade fungi.</title>
        <authorList>
            <person name="Stajich J.E."/>
            <person name="Carrillo J."/>
            <person name="Kijimoto T."/>
            <person name="Eskalen A."/>
            <person name="O'Donnell K."/>
            <person name="Kasson M."/>
        </authorList>
    </citation>
    <scope>NUCLEOTIDE SEQUENCE [LARGE SCALE GENOMIC DNA]</scope>
    <source>
        <strain evidence="4">UCR3666</strain>
    </source>
</reference>
<dbReference type="InterPro" id="IPR040079">
    <property type="entry name" value="Glutathione_S-Trfase"/>
</dbReference>
<proteinExistence type="inferred from homology"/>
<dbReference type="SUPFAM" id="SSF47616">
    <property type="entry name" value="GST C-terminal domain-like"/>
    <property type="match status" value="1"/>
</dbReference>
<evidence type="ECO:0000259" key="2">
    <source>
        <dbReference type="PROSITE" id="PS50404"/>
    </source>
</evidence>
<dbReference type="CDD" id="cd03057">
    <property type="entry name" value="GST_N_Beta"/>
    <property type="match status" value="1"/>
</dbReference>
<sequence>MATNIPKLTLYRFNGSCALIPHALLLHYKIPFSAIRMRSGPDGFEAADGSFTNAEYRKIHHMGYVPALVVDDDEVITELPAVVGYISSLVPVENLLGVTALEKARVTEWLAWLSGTVHGRAYGMMRRPGRFSDDPSTFDGIRTKGREAVDEAYARIDNRLRGMKFAVGNALTVVDFTLYIFYRWILELEVDVETVYPSLYKHGKALGKLQGVKEVLEIEQLDAPDFSFPLGGRKSEQ</sequence>
<protein>
    <recommendedName>
        <fullName evidence="6">GST C-terminal domain-containing protein</fullName>
    </recommendedName>
</protein>
<name>A0A3M2S1G8_9HYPO</name>
<evidence type="ECO:0008006" key="6">
    <source>
        <dbReference type="Google" id="ProtNLM"/>
    </source>
</evidence>
<dbReference type="InterPro" id="IPR010987">
    <property type="entry name" value="Glutathione-S-Trfase_C-like"/>
</dbReference>
<dbReference type="AlphaFoldDB" id="A0A3M2S1G8"/>
<evidence type="ECO:0000259" key="3">
    <source>
        <dbReference type="PROSITE" id="PS50405"/>
    </source>
</evidence>
<comment type="caution">
    <text evidence="4">The sequence shown here is derived from an EMBL/GenBank/DDBJ whole genome shotgun (WGS) entry which is preliminary data.</text>
</comment>
<evidence type="ECO:0000256" key="1">
    <source>
        <dbReference type="ARBA" id="ARBA00007409"/>
    </source>
</evidence>
<dbReference type="InterPro" id="IPR004046">
    <property type="entry name" value="GST_C"/>
</dbReference>
<dbReference type="InterPro" id="IPR036282">
    <property type="entry name" value="Glutathione-S-Trfase_C_sf"/>
</dbReference>
<dbReference type="PANTHER" id="PTHR44051">
    <property type="entry name" value="GLUTATHIONE S-TRANSFERASE-RELATED"/>
    <property type="match status" value="1"/>
</dbReference>
<keyword evidence="5" id="KW-1185">Reference proteome</keyword>
<dbReference type="PROSITE" id="PS50405">
    <property type="entry name" value="GST_CTER"/>
    <property type="match status" value="1"/>
</dbReference>
<accession>A0A3M2S1G8</accession>
<dbReference type="SFLD" id="SFLDS00019">
    <property type="entry name" value="Glutathione_Transferase_(cytos"/>
    <property type="match status" value="1"/>
</dbReference>
<dbReference type="InterPro" id="IPR036249">
    <property type="entry name" value="Thioredoxin-like_sf"/>
</dbReference>